<evidence type="ECO:0000256" key="2">
    <source>
        <dbReference type="ARBA" id="ARBA00022857"/>
    </source>
</evidence>
<reference evidence="5" key="1">
    <citation type="submission" date="2022-10" db="EMBL/GenBank/DDBJ databases">
        <title>The complete genomes of actinobacterial strains from the NBC collection.</title>
        <authorList>
            <person name="Joergensen T.S."/>
            <person name="Alvarez Arevalo M."/>
            <person name="Sterndorff E.B."/>
            <person name="Faurdal D."/>
            <person name="Vuksanovic O."/>
            <person name="Mourched A.-S."/>
            <person name="Charusanti P."/>
            <person name="Shaw S."/>
            <person name="Blin K."/>
            <person name="Weber T."/>
        </authorList>
    </citation>
    <scope>NUCLEOTIDE SEQUENCE</scope>
    <source>
        <strain evidence="5">NBC_00060</strain>
    </source>
</reference>
<dbReference type="SUPFAM" id="SSF51735">
    <property type="entry name" value="NAD(P)-binding Rossmann-fold domains"/>
    <property type="match status" value="1"/>
</dbReference>
<dbReference type="PROSITE" id="PS00061">
    <property type="entry name" value="ADH_SHORT"/>
    <property type="match status" value="1"/>
</dbReference>
<comment type="similarity">
    <text evidence="1 4">Belongs to the short-chain dehydrogenases/reductases (SDR) family.</text>
</comment>
<evidence type="ECO:0000313" key="5">
    <source>
        <dbReference type="EMBL" id="WTU38842.1"/>
    </source>
</evidence>
<evidence type="ECO:0000256" key="4">
    <source>
        <dbReference type="RuleBase" id="RU000363"/>
    </source>
</evidence>
<evidence type="ECO:0000256" key="1">
    <source>
        <dbReference type="ARBA" id="ARBA00006484"/>
    </source>
</evidence>
<dbReference type="AlphaFoldDB" id="A0AAU2GW43"/>
<name>A0AAU2GW43_9ACTN</name>
<sequence length="237" mass="25149">MPKTIALITGANKGIGFEIARQLQDRGVTVLLAARDEGRGKVAAEKLGVPFVQLDVTDPDSIKKAATWVDLAYGKLDILVNNAGISVPNDGNPPSATSIDTMRAIYDTNVFGVVAVTNAFLPLLRKSPAGRIVNQSSEMGSLTYALDQDHPIWQVNNLAYNSSKTALNMVTVSYAKELWDTPIKVNAVAPGWCRTDITGGEGFKSAEQGAAIAVKLATLDADGPTATFTEDQGTVAW</sequence>
<gene>
    <name evidence="5" type="ORF">OHV25_04275</name>
</gene>
<proteinExistence type="inferred from homology"/>
<dbReference type="InterPro" id="IPR020904">
    <property type="entry name" value="Sc_DH/Rdtase_CS"/>
</dbReference>
<accession>A0AAU2GW43</accession>
<dbReference type="Gene3D" id="3.40.50.720">
    <property type="entry name" value="NAD(P)-binding Rossmann-like Domain"/>
    <property type="match status" value="1"/>
</dbReference>
<organism evidence="5">
    <name type="scientific">Streptomyces sp. NBC_00060</name>
    <dbReference type="NCBI Taxonomy" id="2975636"/>
    <lineage>
        <taxon>Bacteria</taxon>
        <taxon>Bacillati</taxon>
        <taxon>Actinomycetota</taxon>
        <taxon>Actinomycetes</taxon>
        <taxon>Kitasatosporales</taxon>
        <taxon>Streptomycetaceae</taxon>
        <taxon>Streptomyces</taxon>
    </lineage>
</organism>
<dbReference type="PRINTS" id="PR00081">
    <property type="entry name" value="GDHRDH"/>
</dbReference>
<dbReference type="Pfam" id="PF00106">
    <property type="entry name" value="adh_short"/>
    <property type="match status" value="1"/>
</dbReference>
<dbReference type="InterPro" id="IPR036291">
    <property type="entry name" value="NAD(P)-bd_dom_sf"/>
</dbReference>
<dbReference type="PANTHER" id="PTHR43490:SF99">
    <property type="entry name" value="SHORT-CHAIN DEHYDROGENASE_REDUCTASE"/>
    <property type="match status" value="1"/>
</dbReference>
<evidence type="ECO:0000256" key="3">
    <source>
        <dbReference type="ARBA" id="ARBA00023002"/>
    </source>
</evidence>
<dbReference type="InterPro" id="IPR002347">
    <property type="entry name" value="SDR_fam"/>
</dbReference>
<dbReference type="CDD" id="cd05324">
    <property type="entry name" value="carb_red_PTCR-like_SDR_c"/>
    <property type="match status" value="1"/>
</dbReference>
<protein>
    <submittedName>
        <fullName evidence="5">SDR family oxidoreductase</fullName>
    </submittedName>
</protein>
<dbReference type="InterPro" id="IPR045313">
    <property type="entry name" value="CBR1-like"/>
</dbReference>
<keyword evidence="3" id="KW-0560">Oxidoreductase</keyword>
<dbReference type="GO" id="GO:0016616">
    <property type="term" value="F:oxidoreductase activity, acting on the CH-OH group of donors, NAD or NADP as acceptor"/>
    <property type="evidence" value="ECO:0007669"/>
    <property type="project" value="InterPro"/>
</dbReference>
<dbReference type="PANTHER" id="PTHR43490">
    <property type="entry name" value="(+)-NEOMENTHOL DEHYDROGENASE"/>
    <property type="match status" value="1"/>
</dbReference>
<dbReference type="PRINTS" id="PR00080">
    <property type="entry name" value="SDRFAMILY"/>
</dbReference>
<dbReference type="EMBL" id="CP108253">
    <property type="protein sequence ID" value="WTU38842.1"/>
    <property type="molecule type" value="Genomic_DNA"/>
</dbReference>
<keyword evidence="2" id="KW-0521">NADP</keyword>